<evidence type="ECO:0000313" key="5">
    <source>
        <dbReference type="Proteomes" id="UP000553059"/>
    </source>
</evidence>
<proteinExistence type="predicted"/>
<dbReference type="InterPro" id="IPR008995">
    <property type="entry name" value="Mo/tungstate-bd_C_term_dom"/>
</dbReference>
<evidence type="ECO:0000259" key="3">
    <source>
        <dbReference type="PROSITE" id="PS51866"/>
    </source>
</evidence>
<feature type="domain" description="Mop" evidence="3">
    <location>
        <begin position="2"/>
        <end position="67"/>
    </location>
</feature>
<evidence type="ECO:0000256" key="1">
    <source>
        <dbReference type="ARBA" id="ARBA00022505"/>
    </source>
</evidence>
<dbReference type="InterPro" id="IPR004606">
    <property type="entry name" value="Mop_domain"/>
</dbReference>
<dbReference type="AlphaFoldDB" id="A0A7C7DCL4"/>
<dbReference type="InterPro" id="IPR005116">
    <property type="entry name" value="Transp-assoc_OB_typ1"/>
</dbReference>
<reference evidence="4 5" key="1">
    <citation type="journal article" date="2020" name="Biotechnol. Biofuels">
        <title>New insights from the biogas microbiome by comprehensive genome-resolved metagenomics of nearly 1600 species originating from multiple anaerobic digesters.</title>
        <authorList>
            <person name="Campanaro S."/>
            <person name="Treu L."/>
            <person name="Rodriguez-R L.M."/>
            <person name="Kovalovszki A."/>
            <person name="Ziels R.M."/>
            <person name="Maus I."/>
            <person name="Zhu X."/>
            <person name="Kougias P.G."/>
            <person name="Basile A."/>
            <person name="Luo G."/>
            <person name="Schluter A."/>
            <person name="Konstantinidis K.T."/>
            <person name="Angelidaki I."/>
        </authorList>
    </citation>
    <scope>NUCLEOTIDE SEQUENCE [LARGE SCALE GENOMIC DNA]</scope>
    <source>
        <strain evidence="4">AS05jafATM_4</strain>
    </source>
</reference>
<dbReference type="SUPFAM" id="SSF50331">
    <property type="entry name" value="MOP-like"/>
    <property type="match status" value="1"/>
</dbReference>
<protein>
    <submittedName>
        <fullName evidence="4">TOBE domain-containing protein</fullName>
    </submittedName>
</protein>
<name>A0A7C7DCL4_9FIRM</name>
<accession>A0A7C7DCL4</accession>
<dbReference type="GO" id="GO:0015689">
    <property type="term" value="P:molybdate ion transport"/>
    <property type="evidence" value="ECO:0007669"/>
    <property type="project" value="InterPro"/>
</dbReference>
<evidence type="ECO:0000313" key="4">
    <source>
        <dbReference type="EMBL" id="HHY28838.1"/>
    </source>
</evidence>
<dbReference type="Gene3D" id="2.40.50.100">
    <property type="match status" value="1"/>
</dbReference>
<evidence type="ECO:0000256" key="2">
    <source>
        <dbReference type="PROSITE-ProRule" id="PRU01213"/>
    </source>
</evidence>
<comment type="caution">
    <text evidence="4">The sequence shown here is derived from an EMBL/GenBank/DDBJ whole genome shotgun (WGS) entry which is preliminary data.</text>
</comment>
<sequence length="68" mass="6870">MQLSARNQLKGKITGIKNGPVSTEVVLDINGQSITASITSGSAESLGLNVGDDAIAVIKASSVMIGLE</sequence>
<dbReference type="PROSITE" id="PS51866">
    <property type="entry name" value="MOP"/>
    <property type="match status" value="1"/>
</dbReference>
<dbReference type="Proteomes" id="UP000553059">
    <property type="component" value="Unassembled WGS sequence"/>
</dbReference>
<gene>
    <name evidence="4" type="ORF">GX523_19235</name>
</gene>
<organism evidence="4 5">
    <name type="scientific">Desulfitobacterium dehalogenans</name>
    <dbReference type="NCBI Taxonomy" id="36854"/>
    <lineage>
        <taxon>Bacteria</taxon>
        <taxon>Bacillati</taxon>
        <taxon>Bacillota</taxon>
        <taxon>Clostridia</taxon>
        <taxon>Eubacteriales</taxon>
        <taxon>Desulfitobacteriaceae</taxon>
        <taxon>Desulfitobacterium</taxon>
    </lineage>
</organism>
<keyword evidence="1 2" id="KW-0500">Molybdenum</keyword>
<dbReference type="NCBIfam" id="TIGR00638">
    <property type="entry name" value="Mop"/>
    <property type="match status" value="1"/>
</dbReference>
<dbReference type="EMBL" id="DUTF01000408">
    <property type="protein sequence ID" value="HHY28838.1"/>
    <property type="molecule type" value="Genomic_DNA"/>
</dbReference>
<dbReference type="Pfam" id="PF03459">
    <property type="entry name" value="TOBE"/>
    <property type="match status" value="1"/>
</dbReference>